<dbReference type="PROSITE" id="PS01124">
    <property type="entry name" value="HTH_ARAC_FAMILY_2"/>
    <property type="match status" value="1"/>
</dbReference>
<dbReference type="PROSITE" id="PS00041">
    <property type="entry name" value="HTH_ARAC_FAMILY_1"/>
    <property type="match status" value="1"/>
</dbReference>
<gene>
    <name evidence="5" type="ORF">Hsw_3287</name>
</gene>
<keyword evidence="1" id="KW-0805">Transcription regulation</keyword>
<dbReference type="AlphaFoldDB" id="W8F4D2"/>
<feature type="domain" description="HTH araC/xylS-type" evidence="4">
    <location>
        <begin position="186"/>
        <end position="284"/>
    </location>
</feature>
<evidence type="ECO:0000256" key="1">
    <source>
        <dbReference type="ARBA" id="ARBA00023015"/>
    </source>
</evidence>
<dbReference type="OrthoDB" id="642439at2"/>
<dbReference type="PANTHER" id="PTHR46796:SF6">
    <property type="entry name" value="ARAC SUBFAMILY"/>
    <property type="match status" value="1"/>
</dbReference>
<keyword evidence="6" id="KW-1185">Reference proteome</keyword>
<accession>W8F4D2</accession>
<sequence>MNDANSFLVYDRPALASSAEQAWPGLRVERYQLEAMAMPAHAHDQHMLILHQGVQPVRSSRRNGSGTEEDLFRPGDAGLYPAGEYGPTAWYGPADIIQLQIDTQALENRASLQASKFTLRDRFRFEDGLLTQLGRQLLTTAGTRHTLGLLYVESLTNALCYHLLEHHAIQEQRPAPGRTLSGSVLTRIEAYLEGNMEQVVTVEALAGLANLSVFHFMRCFRHTTGQSPYQYVLGWKIRRAQHLLRIGELPVAAVGEVLGFASPAHFSAAFKRATGRSPRDFQQR</sequence>
<dbReference type="HOGENOM" id="CLU_000445_88_4_10"/>
<dbReference type="InterPro" id="IPR050204">
    <property type="entry name" value="AraC_XylS_family_regulators"/>
</dbReference>
<evidence type="ECO:0000259" key="4">
    <source>
        <dbReference type="PROSITE" id="PS01124"/>
    </source>
</evidence>
<dbReference type="InterPro" id="IPR018062">
    <property type="entry name" value="HTH_AraC-typ_CS"/>
</dbReference>
<dbReference type="SMART" id="SM00342">
    <property type="entry name" value="HTH_ARAC"/>
    <property type="match status" value="1"/>
</dbReference>
<dbReference type="PATRIC" id="fig|1227739.3.peg.3452"/>
<reference evidence="5 6" key="1">
    <citation type="submission" date="2014-01" db="EMBL/GenBank/DDBJ databases">
        <title>Complete genome sequence of ionizing-radiation resistance bacterium Hymenobacter swuensis DY53.</title>
        <authorList>
            <person name="Jung J.-H."/>
            <person name="Jeong S.-W."/>
            <person name="Joe M.-H."/>
            <person name="Cho y.-j."/>
            <person name="Kim M.-K."/>
            <person name="Lim S.-Y."/>
        </authorList>
    </citation>
    <scope>NUCLEOTIDE SEQUENCE [LARGE SCALE GENOMIC DNA]</scope>
    <source>
        <strain evidence="5 6">DY53</strain>
    </source>
</reference>
<dbReference type="STRING" id="1227739.Hsw_3287"/>
<dbReference type="InterPro" id="IPR018060">
    <property type="entry name" value="HTH_AraC"/>
</dbReference>
<dbReference type="GO" id="GO:0043565">
    <property type="term" value="F:sequence-specific DNA binding"/>
    <property type="evidence" value="ECO:0007669"/>
    <property type="project" value="InterPro"/>
</dbReference>
<dbReference type="RefSeq" id="WP_044002993.1">
    <property type="nucleotide sequence ID" value="NZ_CP007145.1"/>
</dbReference>
<dbReference type="eggNOG" id="COG2207">
    <property type="taxonomic scope" value="Bacteria"/>
</dbReference>
<proteinExistence type="predicted"/>
<dbReference type="EMBL" id="CP007145">
    <property type="protein sequence ID" value="AHJ98882.1"/>
    <property type="molecule type" value="Genomic_DNA"/>
</dbReference>
<keyword evidence="3" id="KW-0804">Transcription</keyword>
<dbReference type="SUPFAM" id="SSF46689">
    <property type="entry name" value="Homeodomain-like"/>
    <property type="match status" value="2"/>
</dbReference>
<name>W8F4D2_9BACT</name>
<organism evidence="5 6">
    <name type="scientific">Hymenobacter swuensis DY53</name>
    <dbReference type="NCBI Taxonomy" id="1227739"/>
    <lineage>
        <taxon>Bacteria</taxon>
        <taxon>Pseudomonadati</taxon>
        <taxon>Bacteroidota</taxon>
        <taxon>Cytophagia</taxon>
        <taxon>Cytophagales</taxon>
        <taxon>Hymenobacteraceae</taxon>
        <taxon>Hymenobacter</taxon>
    </lineage>
</organism>
<keyword evidence="2" id="KW-0238">DNA-binding</keyword>
<dbReference type="KEGG" id="hsw:Hsw_3287"/>
<dbReference type="PANTHER" id="PTHR46796">
    <property type="entry name" value="HTH-TYPE TRANSCRIPTIONAL ACTIVATOR RHAS-RELATED"/>
    <property type="match status" value="1"/>
</dbReference>
<evidence type="ECO:0000313" key="6">
    <source>
        <dbReference type="Proteomes" id="UP000019423"/>
    </source>
</evidence>
<evidence type="ECO:0000313" key="5">
    <source>
        <dbReference type="EMBL" id="AHJ98882.1"/>
    </source>
</evidence>
<dbReference type="Proteomes" id="UP000019423">
    <property type="component" value="Chromosome"/>
</dbReference>
<dbReference type="Pfam" id="PF12833">
    <property type="entry name" value="HTH_18"/>
    <property type="match status" value="1"/>
</dbReference>
<evidence type="ECO:0000256" key="3">
    <source>
        <dbReference type="ARBA" id="ARBA00023163"/>
    </source>
</evidence>
<protein>
    <submittedName>
        <fullName evidence="5">Transcriptional regulator, AraC family</fullName>
    </submittedName>
</protein>
<dbReference type="Gene3D" id="1.10.10.60">
    <property type="entry name" value="Homeodomain-like"/>
    <property type="match status" value="2"/>
</dbReference>
<evidence type="ECO:0000256" key="2">
    <source>
        <dbReference type="ARBA" id="ARBA00023125"/>
    </source>
</evidence>
<dbReference type="InterPro" id="IPR009057">
    <property type="entry name" value="Homeodomain-like_sf"/>
</dbReference>
<dbReference type="GO" id="GO:0003700">
    <property type="term" value="F:DNA-binding transcription factor activity"/>
    <property type="evidence" value="ECO:0007669"/>
    <property type="project" value="InterPro"/>
</dbReference>